<dbReference type="SFLD" id="SFLDG01150">
    <property type="entry name" value="Main.1:_Beta-like"/>
    <property type="match status" value="1"/>
</dbReference>
<gene>
    <name evidence="5" type="ORF">EKN06_01810</name>
</gene>
<name>A0A437H025_9SPHN</name>
<dbReference type="PANTHER" id="PTHR44051:SF19">
    <property type="entry name" value="DISULFIDE-BOND OXIDOREDUCTASE YFCG"/>
    <property type="match status" value="1"/>
</dbReference>
<accession>A0A437H025</accession>
<dbReference type="PROSITE" id="PS50405">
    <property type="entry name" value="GST_CTER"/>
    <property type="match status" value="1"/>
</dbReference>
<dbReference type="EMBL" id="RXOL01000001">
    <property type="protein sequence ID" value="RVQ68977.1"/>
    <property type="molecule type" value="Genomic_DNA"/>
</dbReference>
<dbReference type="GO" id="GO:0016740">
    <property type="term" value="F:transferase activity"/>
    <property type="evidence" value="ECO:0007669"/>
    <property type="project" value="UniProtKB-KW"/>
</dbReference>
<evidence type="ECO:0000256" key="1">
    <source>
        <dbReference type="ARBA" id="ARBA00007409"/>
    </source>
</evidence>
<feature type="domain" description="GST C-terminal" evidence="4">
    <location>
        <begin position="86"/>
        <end position="205"/>
    </location>
</feature>
<dbReference type="Pfam" id="PF00043">
    <property type="entry name" value="GST_C"/>
    <property type="match status" value="1"/>
</dbReference>
<evidence type="ECO:0000259" key="3">
    <source>
        <dbReference type="PROSITE" id="PS50404"/>
    </source>
</evidence>
<dbReference type="SFLD" id="SFLDG00358">
    <property type="entry name" value="Main_(cytGST)"/>
    <property type="match status" value="1"/>
</dbReference>
<dbReference type="PANTHER" id="PTHR44051">
    <property type="entry name" value="GLUTATHIONE S-TRANSFERASE-RELATED"/>
    <property type="match status" value="1"/>
</dbReference>
<sequence>MGEIVIWGRLNSHNVKKVVWLAEEMALPYIRRDVGGPFGMDTAYLAKNPNALIPTIDDGDLTLWESNAILRYLAAQYGGERWWNSDPATRALGDRWMDWHFTYADNQRPAFVSLVRKPEPERDAIVIEQAVGGCAALLAVLEEHLSGHDWLSGDDFGIGDIPMGCYIHTWFALPIERPPFPAIRRWYERLLARPPYRDFVAIPLT</sequence>
<evidence type="ECO:0000313" key="5">
    <source>
        <dbReference type="EMBL" id="RVQ68977.1"/>
    </source>
</evidence>
<dbReference type="PROSITE" id="PS50404">
    <property type="entry name" value="GST_NTER"/>
    <property type="match status" value="1"/>
</dbReference>
<dbReference type="FunFam" id="3.40.30.10:FF:000039">
    <property type="entry name" value="Glutathione S-transferase domain"/>
    <property type="match status" value="1"/>
</dbReference>
<dbReference type="InterPro" id="IPR036249">
    <property type="entry name" value="Thioredoxin-like_sf"/>
</dbReference>
<proteinExistence type="inferred from homology"/>
<evidence type="ECO:0000259" key="4">
    <source>
        <dbReference type="PROSITE" id="PS50405"/>
    </source>
</evidence>
<dbReference type="AlphaFoldDB" id="A0A437H025"/>
<dbReference type="SUPFAM" id="SSF47616">
    <property type="entry name" value="GST C-terminal domain-like"/>
    <property type="match status" value="1"/>
</dbReference>
<dbReference type="InterPro" id="IPR004045">
    <property type="entry name" value="Glutathione_S-Trfase_N"/>
</dbReference>
<dbReference type="CDD" id="cd03047">
    <property type="entry name" value="GST_N_2"/>
    <property type="match status" value="1"/>
</dbReference>
<dbReference type="InterPro" id="IPR004046">
    <property type="entry name" value="GST_C"/>
</dbReference>
<dbReference type="InterPro" id="IPR036282">
    <property type="entry name" value="Glutathione-S-Trfase_C_sf"/>
</dbReference>
<dbReference type="Gene3D" id="1.20.1050.10">
    <property type="match status" value="1"/>
</dbReference>
<keyword evidence="2 5" id="KW-0808">Transferase</keyword>
<dbReference type="InterPro" id="IPR010987">
    <property type="entry name" value="Glutathione-S-Trfase_C-like"/>
</dbReference>
<reference evidence="5 6" key="1">
    <citation type="submission" date="2018-12" db="EMBL/GenBank/DDBJ databases">
        <title>Croceicoccus ponticola sp. nov., a lipolytic bacterium isolated from seawater.</title>
        <authorList>
            <person name="Yoon J.-H."/>
        </authorList>
    </citation>
    <scope>NUCLEOTIDE SEQUENCE [LARGE SCALE GENOMIC DNA]</scope>
    <source>
        <strain evidence="5 6">GM-16</strain>
    </source>
</reference>
<evidence type="ECO:0000313" key="6">
    <source>
        <dbReference type="Proteomes" id="UP000283003"/>
    </source>
</evidence>
<comment type="caution">
    <text evidence="5">The sequence shown here is derived from an EMBL/GenBank/DDBJ whole genome shotgun (WGS) entry which is preliminary data.</text>
</comment>
<dbReference type="SUPFAM" id="SSF52833">
    <property type="entry name" value="Thioredoxin-like"/>
    <property type="match status" value="1"/>
</dbReference>
<dbReference type="Pfam" id="PF13409">
    <property type="entry name" value="GST_N_2"/>
    <property type="match status" value="1"/>
</dbReference>
<keyword evidence="6" id="KW-1185">Reference proteome</keyword>
<dbReference type="SFLD" id="SFLDS00019">
    <property type="entry name" value="Glutathione_Transferase_(cytos"/>
    <property type="match status" value="1"/>
</dbReference>
<dbReference type="RefSeq" id="WP_127611163.1">
    <property type="nucleotide sequence ID" value="NZ_RXOL01000001.1"/>
</dbReference>
<dbReference type="Gene3D" id="3.40.30.10">
    <property type="entry name" value="Glutaredoxin"/>
    <property type="match status" value="1"/>
</dbReference>
<dbReference type="OrthoDB" id="509852at2"/>
<feature type="domain" description="GST N-terminal" evidence="3">
    <location>
        <begin position="2"/>
        <end position="81"/>
    </location>
</feature>
<dbReference type="Proteomes" id="UP000283003">
    <property type="component" value="Unassembled WGS sequence"/>
</dbReference>
<protein>
    <submittedName>
        <fullName evidence="5">Glutathione S-transferase</fullName>
    </submittedName>
</protein>
<comment type="similarity">
    <text evidence="1">Belongs to the GST superfamily.</text>
</comment>
<organism evidence="5 6">
    <name type="scientific">Croceicoccus ponticola</name>
    <dbReference type="NCBI Taxonomy" id="2217664"/>
    <lineage>
        <taxon>Bacteria</taxon>
        <taxon>Pseudomonadati</taxon>
        <taxon>Pseudomonadota</taxon>
        <taxon>Alphaproteobacteria</taxon>
        <taxon>Sphingomonadales</taxon>
        <taxon>Erythrobacteraceae</taxon>
        <taxon>Croceicoccus</taxon>
    </lineage>
</organism>
<evidence type="ECO:0000256" key="2">
    <source>
        <dbReference type="ARBA" id="ARBA00022679"/>
    </source>
</evidence>
<dbReference type="InterPro" id="IPR040079">
    <property type="entry name" value="Glutathione_S-Trfase"/>
</dbReference>